<keyword evidence="3" id="KW-1133">Transmembrane helix</keyword>
<dbReference type="AlphaFoldDB" id="A0AAY4AJJ4"/>
<protein>
    <recommendedName>
        <fullName evidence="6">Protein CutA homolog</fullName>
    </recommendedName>
</protein>
<organism evidence="4 5">
    <name type="scientific">Denticeps clupeoides</name>
    <name type="common">denticle herring</name>
    <dbReference type="NCBI Taxonomy" id="299321"/>
    <lineage>
        <taxon>Eukaryota</taxon>
        <taxon>Metazoa</taxon>
        <taxon>Chordata</taxon>
        <taxon>Craniata</taxon>
        <taxon>Vertebrata</taxon>
        <taxon>Euteleostomi</taxon>
        <taxon>Actinopterygii</taxon>
        <taxon>Neopterygii</taxon>
        <taxon>Teleostei</taxon>
        <taxon>Clupei</taxon>
        <taxon>Clupeiformes</taxon>
        <taxon>Denticipitoidei</taxon>
        <taxon>Denticipitidae</taxon>
        <taxon>Denticeps</taxon>
    </lineage>
</organism>
<evidence type="ECO:0000256" key="2">
    <source>
        <dbReference type="ARBA" id="ARBA00011233"/>
    </source>
</evidence>
<comment type="subunit">
    <text evidence="2">Homotrimer.</text>
</comment>
<evidence type="ECO:0000313" key="4">
    <source>
        <dbReference type="Ensembl" id="ENSDCDP00010008375.1"/>
    </source>
</evidence>
<name>A0AAY4AJJ4_9TELE</name>
<comment type="similarity">
    <text evidence="1">Belongs to the CutA family.</text>
</comment>
<dbReference type="InterPro" id="IPR004323">
    <property type="entry name" value="Ion_tolerance_CutA"/>
</dbReference>
<dbReference type="GO" id="GO:0010038">
    <property type="term" value="P:response to metal ion"/>
    <property type="evidence" value="ECO:0007669"/>
    <property type="project" value="InterPro"/>
</dbReference>
<dbReference type="Ensembl" id="ENSDCDT00010008804.1">
    <property type="protein sequence ID" value="ENSDCDP00010008375.1"/>
    <property type="gene ID" value="ENSDCDG00010003785.1"/>
</dbReference>
<keyword evidence="3" id="KW-0812">Transmembrane</keyword>
<reference evidence="4" key="3">
    <citation type="submission" date="2025-09" db="UniProtKB">
        <authorList>
            <consortium name="Ensembl"/>
        </authorList>
    </citation>
    <scope>IDENTIFICATION</scope>
</reference>
<dbReference type="PANTHER" id="PTHR23419:SF2">
    <property type="entry name" value="CUTA DIVALENT CATION TOLERANCE HOMOLOG-LIKE"/>
    <property type="match status" value="1"/>
</dbReference>
<dbReference type="PANTHER" id="PTHR23419">
    <property type="entry name" value="DIVALENT CATION TOLERANCE CUTA-RELATED"/>
    <property type="match status" value="1"/>
</dbReference>
<dbReference type="GeneTree" id="ENSGT00390000017030"/>
<gene>
    <name evidence="4" type="primary">zgc:63972</name>
</gene>
<dbReference type="Pfam" id="PF03091">
    <property type="entry name" value="CutA1"/>
    <property type="match status" value="1"/>
</dbReference>
<keyword evidence="3" id="KW-0472">Membrane</keyword>
<feature type="transmembrane region" description="Helical" evidence="3">
    <location>
        <begin position="25"/>
        <end position="47"/>
    </location>
</feature>
<dbReference type="Proteomes" id="UP000694580">
    <property type="component" value="Chromosome 3"/>
</dbReference>
<evidence type="ECO:0008006" key="6">
    <source>
        <dbReference type="Google" id="ProtNLM"/>
    </source>
</evidence>
<evidence type="ECO:0000313" key="5">
    <source>
        <dbReference type="Proteomes" id="UP000694580"/>
    </source>
</evidence>
<proteinExistence type="inferred from homology"/>
<evidence type="ECO:0000256" key="1">
    <source>
        <dbReference type="ARBA" id="ARBA00010169"/>
    </source>
</evidence>
<dbReference type="InterPro" id="IPR015867">
    <property type="entry name" value="N-reg_PII/ATP_PRibTrfase_C"/>
</dbReference>
<sequence length="175" mass="19918">MAFIHTGKLDWLCHRWQRDSVFQTFSRSTCVFVLGTVLLTLALYPVLRTLGVQLHSALTGSYVAGHHSIMLINCPTEQTAKDIGRALMEKRMVACVNILPRAATMYYWKGEIQEATEILLLLRTRSSKIQKLTEYIMSIHPYENPEILSFPVEDGSLDYMKWIDDAVPINTPVTT</sequence>
<dbReference type="SUPFAM" id="SSF54913">
    <property type="entry name" value="GlnB-like"/>
    <property type="match status" value="1"/>
</dbReference>
<dbReference type="InterPro" id="IPR011322">
    <property type="entry name" value="N-reg_PII-like_a/b"/>
</dbReference>
<dbReference type="Gene3D" id="3.30.70.120">
    <property type="match status" value="1"/>
</dbReference>
<dbReference type="GO" id="GO:0005507">
    <property type="term" value="F:copper ion binding"/>
    <property type="evidence" value="ECO:0007669"/>
    <property type="project" value="TreeGrafter"/>
</dbReference>
<keyword evidence="5" id="KW-1185">Reference proteome</keyword>
<reference evidence="4" key="2">
    <citation type="submission" date="2025-08" db="UniProtKB">
        <authorList>
            <consortium name="Ensembl"/>
        </authorList>
    </citation>
    <scope>IDENTIFICATION</scope>
</reference>
<reference evidence="4 5" key="1">
    <citation type="submission" date="2020-06" db="EMBL/GenBank/DDBJ databases">
        <authorList>
            <consortium name="Wellcome Sanger Institute Data Sharing"/>
        </authorList>
    </citation>
    <scope>NUCLEOTIDE SEQUENCE [LARGE SCALE GENOMIC DNA]</scope>
</reference>
<evidence type="ECO:0000256" key="3">
    <source>
        <dbReference type="SAM" id="Phobius"/>
    </source>
</evidence>
<accession>A0AAY4AJJ4</accession>
<dbReference type="FunFam" id="3.30.70.120:FF:000011">
    <property type="entry name" value="CutA divalent cation tolerance homolog-like"/>
    <property type="match status" value="1"/>
</dbReference>